<evidence type="ECO:0000256" key="7">
    <source>
        <dbReference type="ARBA" id="ARBA00023077"/>
    </source>
</evidence>
<dbReference type="Proteomes" id="UP000094487">
    <property type="component" value="Unassembled WGS sequence"/>
</dbReference>
<organism evidence="14 15">
    <name type="scientific">Sphingomonas turrisvirgatae</name>
    <dbReference type="NCBI Taxonomy" id="1888892"/>
    <lineage>
        <taxon>Bacteria</taxon>
        <taxon>Pseudomonadati</taxon>
        <taxon>Pseudomonadota</taxon>
        <taxon>Alphaproteobacteria</taxon>
        <taxon>Sphingomonadales</taxon>
        <taxon>Sphingomonadaceae</taxon>
        <taxon>Sphingomonas</taxon>
    </lineage>
</organism>
<dbReference type="PANTHER" id="PTHR47234">
    <property type="match status" value="1"/>
</dbReference>
<keyword evidence="4" id="KW-0410">Iron transport</keyword>
<evidence type="ECO:0000256" key="1">
    <source>
        <dbReference type="ARBA" id="ARBA00004571"/>
    </source>
</evidence>
<accession>A0A1E3LZ75</accession>
<keyword evidence="2 10" id="KW-0813">Transport</keyword>
<feature type="domain" description="Secretin/TonB short N-terminal" evidence="13">
    <location>
        <begin position="48"/>
        <end position="99"/>
    </location>
</feature>
<evidence type="ECO:0000256" key="10">
    <source>
        <dbReference type="PROSITE-ProRule" id="PRU01360"/>
    </source>
</evidence>
<sequence>MKAALMTAAAMGVAVAVQANAQSAPRGYDIAAQDLGTALTQLARQSNRQLHFSADLTRGKRARRISGRMSFEQALDRLLQGTGLVHRQTASGATVIQRGETATAQESASDEVATGRSEILVIGSRSLNADIRRSEDADQPYVIFGKDEIRASQATSVEDFLRTRLPQNAGFAGTGSQSGVGVGQPYSTFNLRGLGTNQTLILVNGRRIADRSVGNGGPAQPDLNGIPVGAIERIEVLPSSAGGIYGGNAVGGVINIILRSDYRGIDLTLTHNSTFDFHAPMTRLDVAGGFALEGGRTSVSFNGAISDSGTLLLSQRRGLVQRGVDLGFANQSPYVGNGAPPIGNGVNIRSSTGANLVLDNGVALGSNVTNVPLGYAGYAADGGAALLAGAGRFNLDMPEDLNAARRGLLTASEMQSFNVSVKRKFSSWLDIFADYSHFVNKGHSFGVTQLPATATLAANAPTNPFQQAVTVTFPTPNYAFPYEFEGVSRRLSAGAIVRLSSRWAVNLEFNRSWSSSRSEGYLFVTDAFAGSCGLNASTAATCAGRPVLNPFQAPVDFGSYLFNEPTAITGPYKARFDNPVIRASGPLFGLPGGSATLTAALQREARSIEGSRDESFNQQTRERSYTFFSPRFQRTNSAYAEVTLPLVSAANGVPFIREFELRGAVRHDAYLTRSAPLSAYQLVTPDPNAPFPGYTPLEASIDSTNYTLAGRYSPIDGVVLRASYATGFLPPSVVQLASTTLSSVQFTPDPFRGNRAEGYAITLITGQGNTALEPERSKSLSLGVILTPFKGLRFSADYTRIKKDSEIGSIPPAYLLANPQLFPGRVVREAAPLPGDPAGFLGRIISIDQTPLNFFRAIYQSVDFQLDYNIESEKAGKLRLYAIGTWHPDSIRQTTAQGTSLNYAGNRDGPLRWQGNGGFDWQIGNFNVQWNTQVYGSYNVYNTADPSTTAGAAAIASAIALQGARKIPVQSYSDVFVAYDFRDGTGLLNGVKLSAGIQNLFDKTPPVLAITTYRGTGYSSYGDPRLRRFTVSLRKSFGTR</sequence>
<evidence type="ECO:0000313" key="14">
    <source>
        <dbReference type="EMBL" id="ODP39013.1"/>
    </source>
</evidence>
<dbReference type="Pfam" id="PF00593">
    <property type="entry name" value="TonB_dep_Rec_b-barrel"/>
    <property type="match status" value="1"/>
</dbReference>
<dbReference type="Pfam" id="PF07715">
    <property type="entry name" value="Plug"/>
    <property type="match status" value="1"/>
</dbReference>
<evidence type="ECO:0000256" key="3">
    <source>
        <dbReference type="ARBA" id="ARBA00022452"/>
    </source>
</evidence>
<dbReference type="Gene3D" id="3.55.50.30">
    <property type="match status" value="1"/>
</dbReference>
<name>A0A1E3LZ75_9SPHN</name>
<gene>
    <name evidence="14" type="ORF">BFL28_12520</name>
</gene>
<keyword evidence="4" id="KW-0406">Ion transport</keyword>
<keyword evidence="8 10" id="KW-0472">Membrane</keyword>
<evidence type="ECO:0000256" key="6">
    <source>
        <dbReference type="ARBA" id="ARBA00023004"/>
    </source>
</evidence>
<dbReference type="AlphaFoldDB" id="A0A1E3LZ75"/>
<keyword evidence="9 10" id="KW-0998">Cell outer membrane</keyword>
<dbReference type="InterPro" id="IPR011662">
    <property type="entry name" value="Secretin/TonB_short_N"/>
</dbReference>
<evidence type="ECO:0000256" key="4">
    <source>
        <dbReference type="ARBA" id="ARBA00022496"/>
    </source>
</evidence>
<protein>
    <recommendedName>
        <fullName evidence="13">Secretin/TonB short N-terminal domain-containing protein</fullName>
    </recommendedName>
</protein>
<keyword evidence="15" id="KW-1185">Reference proteome</keyword>
<dbReference type="STRING" id="1888892.BFL28_12520"/>
<proteinExistence type="inferred from homology"/>
<keyword evidence="12" id="KW-0732">Signal</keyword>
<evidence type="ECO:0000256" key="12">
    <source>
        <dbReference type="SAM" id="SignalP"/>
    </source>
</evidence>
<dbReference type="Gene3D" id="2.40.170.20">
    <property type="entry name" value="TonB-dependent receptor, beta-barrel domain"/>
    <property type="match status" value="1"/>
</dbReference>
<dbReference type="InterPro" id="IPR039426">
    <property type="entry name" value="TonB-dep_rcpt-like"/>
</dbReference>
<evidence type="ECO:0000256" key="2">
    <source>
        <dbReference type="ARBA" id="ARBA00022448"/>
    </source>
</evidence>
<dbReference type="PROSITE" id="PS52016">
    <property type="entry name" value="TONB_DEPENDENT_REC_3"/>
    <property type="match status" value="1"/>
</dbReference>
<keyword evidence="3 10" id="KW-1134">Transmembrane beta strand</keyword>
<dbReference type="InterPro" id="IPR036942">
    <property type="entry name" value="Beta-barrel_TonB_sf"/>
</dbReference>
<comment type="subcellular location">
    <subcellularLocation>
        <location evidence="1 10">Cell outer membrane</location>
        <topology evidence="1 10">Multi-pass membrane protein</topology>
    </subcellularLocation>
</comment>
<feature type="chain" id="PRO_5009132308" description="Secretin/TonB short N-terminal domain-containing protein" evidence="12">
    <location>
        <begin position="22"/>
        <end position="1040"/>
    </location>
</feature>
<evidence type="ECO:0000259" key="13">
    <source>
        <dbReference type="SMART" id="SM00965"/>
    </source>
</evidence>
<evidence type="ECO:0000256" key="11">
    <source>
        <dbReference type="RuleBase" id="RU003357"/>
    </source>
</evidence>
<evidence type="ECO:0000313" key="15">
    <source>
        <dbReference type="Proteomes" id="UP000094487"/>
    </source>
</evidence>
<dbReference type="GO" id="GO:0009279">
    <property type="term" value="C:cell outer membrane"/>
    <property type="evidence" value="ECO:0007669"/>
    <property type="project" value="UniProtKB-SubCell"/>
</dbReference>
<reference evidence="14 15" key="1">
    <citation type="submission" date="2016-08" db="EMBL/GenBank/DDBJ databases">
        <title>Draft genome of the agarase producing Sphingomonas sp. MCT13.</title>
        <authorList>
            <person name="D'Andrea M.M."/>
            <person name="Rossolini G.M."/>
            <person name="Thaller M.C."/>
        </authorList>
    </citation>
    <scope>NUCLEOTIDE SEQUENCE [LARGE SCALE GENOMIC DNA]</scope>
    <source>
        <strain evidence="14 15">MCT13</strain>
    </source>
</reference>
<dbReference type="SUPFAM" id="SSF56935">
    <property type="entry name" value="Porins"/>
    <property type="match status" value="1"/>
</dbReference>
<dbReference type="GO" id="GO:0006826">
    <property type="term" value="P:iron ion transport"/>
    <property type="evidence" value="ECO:0007669"/>
    <property type="project" value="UniProtKB-KW"/>
</dbReference>
<keyword evidence="5 10" id="KW-0812">Transmembrane</keyword>
<evidence type="ECO:0000256" key="9">
    <source>
        <dbReference type="ARBA" id="ARBA00023237"/>
    </source>
</evidence>
<comment type="caution">
    <text evidence="14">The sequence shown here is derived from an EMBL/GenBank/DDBJ whole genome shotgun (WGS) entry which is preliminary data.</text>
</comment>
<feature type="signal peptide" evidence="12">
    <location>
        <begin position="1"/>
        <end position="21"/>
    </location>
</feature>
<keyword evidence="6" id="KW-0408">Iron</keyword>
<dbReference type="PANTHER" id="PTHR47234:SF1">
    <property type="entry name" value="TONB-DEPENDENT RECEPTOR"/>
    <property type="match status" value="1"/>
</dbReference>
<dbReference type="Gene3D" id="2.170.130.10">
    <property type="entry name" value="TonB-dependent receptor, plug domain"/>
    <property type="match status" value="1"/>
</dbReference>
<dbReference type="InterPro" id="IPR012910">
    <property type="entry name" value="Plug_dom"/>
</dbReference>
<keyword evidence="7 11" id="KW-0798">TonB box</keyword>
<evidence type="ECO:0000256" key="5">
    <source>
        <dbReference type="ARBA" id="ARBA00022692"/>
    </source>
</evidence>
<dbReference type="InterPro" id="IPR037066">
    <property type="entry name" value="Plug_dom_sf"/>
</dbReference>
<dbReference type="Pfam" id="PF07660">
    <property type="entry name" value="STN"/>
    <property type="match status" value="1"/>
</dbReference>
<dbReference type="SMART" id="SM00965">
    <property type="entry name" value="STN"/>
    <property type="match status" value="1"/>
</dbReference>
<dbReference type="InterPro" id="IPR000531">
    <property type="entry name" value="Beta-barrel_TonB"/>
</dbReference>
<comment type="similarity">
    <text evidence="10 11">Belongs to the TonB-dependent receptor family.</text>
</comment>
<evidence type="ECO:0000256" key="8">
    <source>
        <dbReference type="ARBA" id="ARBA00023136"/>
    </source>
</evidence>
<dbReference type="EMBL" id="MDDS01000009">
    <property type="protein sequence ID" value="ODP39013.1"/>
    <property type="molecule type" value="Genomic_DNA"/>
</dbReference>